<reference evidence="1 2" key="1">
    <citation type="submission" date="2016-10" db="EMBL/GenBank/DDBJ databases">
        <title>Draft Genome Sequence of Rhizobacteria Flavobacterium johnsoniae CI04.</title>
        <authorList>
            <person name="Bravo J.I."/>
            <person name="Lozano G.L."/>
            <person name="Handelsman J."/>
        </authorList>
    </citation>
    <scope>NUCLEOTIDE SEQUENCE [LARGE SCALE GENOMIC DNA]</scope>
    <source>
        <strain evidence="1 2">CI04</strain>
    </source>
</reference>
<proteinExistence type="predicted"/>
<gene>
    <name evidence="1" type="ORF">BKM63_16880</name>
</gene>
<name>A0A1J7C4D8_FLAJO</name>
<protein>
    <recommendedName>
        <fullName evidence="3">SnoaL-like aldol condensation-catalyzing enzyme</fullName>
    </recommendedName>
</protein>
<evidence type="ECO:0008006" key="3">
    <source>
        <dbReference type="Google" id="ProtNLM"/>
    </source>
</evidence>
<evidence type="ECO:0000313" key="2">
    <source>
        <dbReference type="Proteomes" id="UP000182826"/>
    </source>
</evidence>
<comment type="caution">
    <text evidence="1">The sequence shown here is derived from an EMBL/GenBank/DDBJ whole genome shotgun (WGS) entry which is preliminary data.</text>
</comment>
<dbReference type="EMBL" id="MLFK01000009">
    <property type="protein sequence ID" value="OIV40553.1"/>
    <property type="molecule type" value="Genomic_DNA"/>
</dbReference>
<dbReference type="OrthoDB" id="9812089at2"/>
<keyword evidence="2" id="KW-1185">Reference proteome</keyword>
<organism evidence="1 2">
    <name type="scientific">Flavobacterium johnsoniae</name>
    <name type="common">Cytophaga johnsonae</name>
    <dbReference type="NCBI Taxonomy" id="986"/>
    <lineage>
        <taxon>Bacteria</taxon>
        <taxon>Pseudomonadati</taxon>
        <taxon>Bacteroidota</taxon>
        <taxon>Flavobacteriia</taxon>
        <taxon>Flavobacteriales</taxon>
        <taxon>Flavobacteriaceae</taxon>
        <taxon>Flavobacterium</taxon>
    </lineage>
</organism>
<sequence length="255" mass="28956">MELSNREKAAAIQNSIETETLGQIGLINPKSYKQHNINVADGFDAIMALHDLMPMEKVYTNVVRAFQDGDIGFVHVDYYLFEPTVAFDIHRFENGVSVEHWDNLQTNPKKVNKSGRTMTDGKTKAIDHHLTDANKELASSFVSEVLVGKKFNEASKYFDGDILIQHNPDMGDGVSEFFSVLKQWENNGKAQVYTAVHKVLGEGNFVLVLSEGYVRKTHSAFYDLYRIENNKIIEHWDVIEEIPSLENQKNTNGKF</sequence>
<dbReference type="Gene3D" id="3.10.450.50">
    <property type="match status" value="2"/>
</dbReference>
<dbReference type="Proteomes" id="UP000182826">
    <property type="component" value="Unassembled WGS sequence"/>
</dbReference>
<accession>A0A1J7C4D8</accession>
<evidence type="ECO:0000313" key="1">
    <source>
        <dbReference type="EMBL" id="OIV40553.1"/>
    </source>
</evidence>
<dbReference type="SUPFAM" id="SSF54427">
    <property type="entry name" value="NTF2-like"/>
    <property type="match status" value="2"/>
</dbReference>
<dbReference type="RefSeq" id="WP_071637755.1">
    <property type="nucleotide sequence ID" value="NZ_MLFK01000009.1"/>
</dbReference>
<dbReference type="InterPro" id="IPR032710">
    <property type="entry name" value="NTF2-like_dom_sf"/>
</dbReference>
<dbReference type="AlphaFoldDB" id="A0A1J7C4D8"/>